<evidence type="ECO:0000256" key="4">
    <source>
        <dbReference type="ARBA" id="ARBA00023125"/>
    </source>
</evidence>
<sequence>MPKVSEDHLAARRRQILDGARHCFAEFGYDGATVKRLEEATNLSRGAIFHHFRDKEALFLALAHEDAQRMADVAAEEGLVQVMRNMLARPEDFDWLGTRLEIARKIRTDVSFRDEWVARAAELDSATLARLERQRTAGRLRDDIPTEVLVKYLDLVLDGLITRLAMGQSTANLDAVLDLVEASVRSDRT</sequence>
<feature type="domain" description="HTH tetR-type" evidence="7">
    <location>
        <begin position="10"/>
        <end position="70"/>
    </location>
</feature>
<dbReference type="RefSeq" id="WP_007319329.1">
    <property type="nucleotide sequence ID" value="NZ_BAEH01000105.1"/>
</dbReference>
<dbReference type="PROSITE" id="PS01081">
    <property type="entry name" value="HTH_TETR_1"/>
    <property type="match status" value="1"/>
</dbReference>
<dbReference type="STRING" id="1077974.GOEFS_105_00050"/>
<keyword evidence="4 6" id="KW-0238">DNA-binding</keyword>
<dbReference type="InterPro" id="IPR009057">
    <property type="entry name" value="Homeodomain-like_sf"/>
</dbReference>
<evidence type="ECO:0000313" key="9">
    <source>
        <dbReference type="Proteomes" id="UP000035034"/>
    </source>
</evidence>
<evidence type="ECO:0000256" key="2">
    <source>
        <dbReference type="ARBA" id="ARBA00022491"/>
    </source>
</evidence>
<keyword evidence="9" id="KW-1185">Reference proteome</keyword>
<keyword evidence="3" id="KW-0805">Transcription regulation</keyword>
<dbReference type="eggNOG" id="COG1309">
    <property type="taxonomic scope" value="Bacteria"/>
</dbReference>
<dbReference type="InterPro" id="IPR036271">
    <property type="entry name" value="Tet_transcr_reg_TetR-rel_C_sf"/>
</dbReference>
<dbReference type="Proteomes" id="UP000035034">
    <property type="component" value="Unassembled WGS sequence"/>
</dbReference>
<dbReference type="PANTHER" id="PTHR30055">
    <property type="entry name" value="HTH-TYPE TRANSCRIPTIONAL REGULATOR RUTR"/>
    <property type="match status" value="1"/>
</dbReference>
<organism evidence="8 9">
    <name type="scientific">Gordonia effusa NBRC 100432</name>
    <dbReference type="NCBI Taxonomy" id="1077974"/>
    <lineage>
        <taxon>Bacteria</taxon>
        <taxon>Bacillati</taxon>
        <taxon>Actinomycetota</taxon>
        <taxon>Actinomycetes</taxon>
        <taxon>Mycobacteriales</taxon>
        <taxon>Gordoniaceae</taxon>
        <taxon>Gordonia</taxon>
    </lineage>
</organism>
<dbReference type="InterPro" id="IPR001647">
    <property type="entry name" value="HTH_TetR"/>
</dbReference>
<proteinExistence type="predicted"/>
<dbReference type="PANTHER" id="PTHR30055:SF229">
    <property type="entry name" value="HTH-TYPE TRANSCRIPTIONAL REPRESSOR RV1474C"/>
    <property type="match status" value="1"/>
</dbReference>
<dbReference type="AlphaFoldDB" id="H0R4J3"/>
<evidence type="ECO:0000256" key="5">
    <source>
        <dbReference type="ARBA" id="ARBA00023163"/>
    </source>
</evidence>
<reference evidence="8 9" key="1">
    <citation type="submission" date="2011-12" db="EMBL/GenBank/DDBJ databases">
        <title>Whole genome shotgun sequence of Gordonia effusa NBRC 100432.</title>
        <authorList>
            <person name="Yoshida I."/>
            <person name="Takarada H."/>
            <person name="Hosoyama A."/>
            <person name="Tsuchikane K."/>
            <person name="Katsumata H."/>
            <person name="Yamazaki S."/>
            <person name="Fujita N."/>
        </authorList>
    </citation>
    <scope>NUCLEOTIDE SEQUENCE [LARGE SCALE GENOMIC DNA]</scope>
    <source>
        <strain evidence="8 9">NBRC 100432</strain>
    </source>
</reference>
<comment type="caution">
    <text evidence="8">The sequence shown here is derived from an EMBL/GenBank/DDBJ whole genome shotgun (WGS) entry which is preliminary data.</text>
</comment>
<dbReference type="InterPro" id="IPR050109">
    <property type="entry name" value="HTH-type_TetR-like_transc_reg"/>
</dbReference>
<comment type="subunit">
    <text evidence="1">Homodimer.</text>
</comment>
<dbReference type="GO" id="GO:0003700">
    <property type="term" value="F:DNA-binding transcription factor activity"/>
    <property type="evidence" value="ECO:0007669"/>
    <property type="project" value="TreeGrafter"/>
</dbReference>
<name>H0R4J3_9ACTN</name>
<feature type="DNA-binding region" description="H-T-H motif" evidence="6">
    <location>
        <begin position="33"/>
        <end position="52"/>
    </location>
</feature>
<keyword evidence="2" id="KW-0678">Repressor</keyword>
<gene>
    <name evidence="8" type="ORF">GOEFS_105_00050</name>
</gene>
<dbReference type="GO" id="GO:0000976">
    <property type="term" value="F:transcription cis-regulatory region binding"/>
    <property type="evidence" value="ECO:0007669"/>
    <property type="project" value="TreeGrafter"/>
</dbReference>
<evidence type="ECO:0000256" key="1">
    <source>
        <dbReference type="ARBA" id="ARBA00011738"/>
    </source>
</evidence>
<evidence type="ECO:0000259" key="7">
    <source>
        <dbReference type="PROSITE" id="PS50977"/>
    </source>
</evidence>
<keyword evidence="5" id="KW-0804">Transcription</keyword>
<dbReference type="Gene3D" id="1.10.357.10">
    <property type="entry name" value="Tetracycline Repressor, domain 2"/>
    <property type="match status" value="1"/>
</dbReference>
<evidence type="ECO:0000256" key="6">
    <source>
        <dbReference type="PROSITE-ProRule" id="PRU00335"/>
    </source>
</evidence>
<dbReference type="PROSITE" id="PS50977">
    <property type="entry name" value="HTH_TETR_2"/>
    <property type="match status" value="1"/>
</dbReference>
<dbReference type="PRINTS" id="PR00455">
    <property type="entry name" value="HTHTETR"/>
</dbReference>
<dbReference type="InterPro" id="IPR023772">
    <property type="entry name" value="DNA-bd_HTH_TetR-type_CS"/>
</dbReference>
<protein>
    <submittedName>
        <fullName evidence="8">Putative TetR family transcriptional regulator</fullName>
    </submittedName>
</protein>
<dbReference type="OrthoDB" id="5816932at2"/>
<dbReference type="FunFam" id="1.10.357.10:FF:000013">
    <property type="entry name" value="TetR family transcriptional regulator"/>
    <property type="match status" value="1"/>
</dbReference>
<dbReference type="Pfam" id="PF00440">
    <property type="entry name" value="TetR_N"/>
    <property type="match status" value="1"/>
</dbReference>
<evidence type="ECO:0000256" key="3">
    <source>
        <dbReference type="ARBA" id="ARBA00023015"/>
    </source>
</evidence>
<dbReference type="SUPFAM" id="SSF48498">
    <property type="entry name" value="Tetracyclin repressor-like, C-terminal domain"/>
    <property type="match status" value="1"/>
</dbReference>
<accession>H0R4J3</accession>
<dbReference type="SUPFAM" id="SSF46689">
    <property type="entry name" value="Homeodomain-like"/>
    <property type="match status" value="1"/>
</dbReference>
<evidence type="ECO:0000313" key="8">
    <source>
        <dbReference type="EMBL" id="GAB19994.1"/>
    </source>
</evidence>
<dbReference type="EMBL" id="BAEH01000105">
    <property type="protein sequence ID" value="GAB19994.1"/>
    <property type="molecule type" value="Genomic_DNA"/>
</dbReference>